<dbReference type="EMBL" id="JABWDY010012906">
    <property type="protein sequence ID" value="KAF5198736.1"/>
    <property type="molecule type" value="Genomic_DNA"/>
</dbReference>
<dbReference type="Proteomes" id="UP000554482">
    <property type="component" value="Unassembled WGS sequence"/>
</dbReference>
<name>A0A7J6WMY7_THATH</name>
<comment type="caution">
    <text evidence="1">The sequence shown here is derived from an EMBL/GenBank/DDBJ whole genome shotgun (WGS) entry which is preliminary data.</text>
</comment>
<sequence>MGWRPWITDLAKLTNLEKLGINGLDEETLRLLTIEFGGGGLDKLRSLLTIAVGGFSSDLLEALSGKHRLLTLNGKLPLFPVAIKPQ</sequence>
<evidence type="ECO:0000313" key="2">
    <source>
        <dbReference type="Proteomes" id="UP000554482"/>
    </source>
</evidence>
<reference evidence="1 2" key="1">
    <citation type="submission" date="2020-06" db="EMBL/GenBank/DDBJ databases">
        <title>Transcriptomic and genomic resources for Thalictrum thalictroides and T. hernandezii: Facilitating candidate gene discovery in an emerging model plant lineage.</title>
        <authorList>
            <person name="Arias T."/>
            <person name="Riano-Pachon D.M."/>
            <person name="Di Stilio V.S."/>
        </authorList>
    </citation>
    <scope>NUCLEOTIDE SEQUENCE [LARGE SCALE GENOMIC DNA]</scope>
    <source>
        <strain evidence="2">cv. WT478/WT964</strain>
        <tissue evidence="1">Leaves</tissue>
    </source>
</reference>
<accession>A0A7J6WMY7</accession>
<organism evidence="1 2">
    <name type="scientific">Thalictrum thalictroides</name>
    <name type="common">Rue-anemone</name>
    <name type="synonym">Anemone thalictroides</name>
    <dbReference type="NCBI Taxonomy" id="46969"/>
    <lineage>
        <taxon>Eukaryota</taxon>
        <taxon>Viridiplantae</taxon>
        <taxon>Streptophyta</taxon>
        <taxon>Embryophyta</taxon>
        <taxon>Tracheophyta</taxon>
        <taxon>Spermatophyta</taxon>
        <taxon>Magnoliopsida</taxon>
        <taxon>Ranunculales</taxon>
        <taxon>Ranunculaceae</taxon>
        <taxon>Thalictroideae</taxon>
        <taxon>Thalictrum</taxon>
    </lineage>
</organism>
<protein>
    <submittedName>
        <fullName evidence="1">Uncharacterized protein</fullName>
    </submittedName>
</protein>
<evidence type="ECO:0000313" key="1">
    <source>
        <dbReference type="EMBL" id="KAF5198736.1"/>
    </source>
</evidence>
<proteinExistence type="predicted"/>
<keyword evidence="2" id="KW-1185">Reference proteome</keyword>
<gene>
    <name evidence="1" type="ORF">FRX31_011677</name>
</gene>
<dbReference type="AlphaFoldDB" id="A0A7J6WMY7"/>